<keyword evidence="1" id="KW-0677">Repeat</keyword>
<dbReference type="Proteomes" id="UP000295252">
    <property type="component" value="Chromosome IX"/>
</dbReference>
<feature type="repeat" description="PPR" evidence="2">
    <location>
        <begin position="498"/>
        <end position="532"/>
    </location>
</feature>
<dbReference type="PhylomeDB" id="A0A068UWS8"/>
<accession>A0A068UWS8</accession>
<dbReference type="PANTHER" id="PTHR45613:SF9">
    <property type="entry name" value="MITOCHONDRIAL GROUP I INTRON SPLICING FACTOR CCM1"/>
    <property type="match status" value="1"/>
</dbReference>
<evidence type="ECO:0000256" key="1">
    <source>
        <dbReference type="ARBA" id="ARBA00022737"/>
    </source>
</evidence>
<gene>
    <name evidence="3" type="ORF">GSCOC_T00037567001</name>
</gene>
<feature type="repeat" description="PPR" evidence="2">
    <location>
        <begin position="568"/>
        <end position="602"/>
    </location>
</feature>
<dbReference type="PROSITE" id="PS51375">
    <property type="entry name" value="PPR"/>
    <property type="match status" value="12"/>
</dbReference>
<dbReference type="InParanoid" id="A0A068UWS8"/>
<dbReference type="SUPFAM" id="SSF81901">
    <property type="entry name" value="HCP-like"/>
    <property type="match status" value="1"/>
</dbReference>
<dbReference type="NCBIfam" id="TIGR00756">
    <property type="entry name" value="PPR"/>
    <property type="match status" value="14"/>
</dbReference>
<feature type="repeat" description="PPR" evidence="2">
    <location>
        <begin position="463"/>
        <end position="497"/>
    </location>
</feature>
<feature type="repeat" description="PPR" evidence="2">
    <location>
        <begin position="206"/>
        <end position="240"/>
    </location>
</feature>
<sequence>MALFSRTNNLLNGLCKKFSILFQLSNPICTKANPDQLQLANSLISIFTRRPFIPEGQELNVLGSKLTTETVETVLKGLKNWKIADRFFKWASNQCGFRHNCYTYNAMASILSHARQSASLRDLTTKLVSSRCYMTPGAFGYFLRCLGSQGLVQEANALFDEVKRLNLCVLNGYSYSCLLEVIAKSGNVDLIDFRINEMRGLGWQLDKYSLTPALQCYCNAGKFQQALDVFNEMHQKGWLDAHVFSILVVSFSKLGEVDKAFELIERMDNLKINLNEKTFYVLIHGFVGEGRADKAIQLLDRVQKLGISPDISIYDVLIRGLCKNKEINKALQLYSEINELGIHPDVKTVAELISCVLEERDIMRLLEERPQDLDSESILLLYNSVLKGLVNIGLVNKAHCLLRSMMHDGLGIDLDVDKLFGGQTIRPNTTSFEIIVDALCSSGKLDDALGLFRDMDRINCSRSVILYNNMIDFLSNADRLTECYELLIEMKEFGFQPTHFTYNSIFGCLCRQMNVTGALHLVRDMRACGHEPWIKNYTLLIKKLCKHGRAVEACNFLDEMVIEGFLPDMVAYSTAIYGLLKIKEIDRALQLFRDICVRGYGPDVVAYNILIHGLCKAQRLPEAQDLLNEMLEKGLVPSVVTYNLLIDGWCKNGDIDQAMLCLLRMAEKEREPNVFTYTTLIDGLCNAERPSDALKLWMEMEETGCAPNRITFMALINGLCKCNRTSDALVYLLKMEEKDMIPDAFIYVALMDAHLSNLDPGTAFDLLTKMIENRIFPDSTDKNNVILKQAISSLSEDPRTSSSVKHLMALGSIPAHLCF</sequence>
<feature type="repeat" description="PPR" evidence="2">
    <location>
        <begin position="275"/>
        <end position="309"/>
    </location>
</feature>
<feature type="repeat" description="PPR" evidence="2">
    <location>
        <begin position="638"/>
        <end position="672"/>
    </location>
</feature>
<protein>
    <recommendedName>
        <fullName evidence="5">Pentacotripeptide-repeat region of PRORP domain-containing protein</fullName>
    </recommendedName>
</protein>
<dbReference type="Gene3D" id="1.25.40.10">
    <property type="entry name" value="Tetratricopeptide repeat domain"/>
    <property type="match status" value="7"/>
</dbReference>
<proteinExistence type="predicted"/>
<dbReference type="Pfam" id="PF01535">
    <property type="entry name" value="PPR"/>
    <property type="match status" value="7"/>
</dbReference>
<feature type="repeat" description="PPR" evidence="2">
    <location>
        <begin position="673"/>
        <end position="707"/>
    </location>
</feature>
<name>A0A068UWS8_COFCA</name>
<feature type="repeat" description="PPR" evidence="2">
    <location>
        <begin position="533"/>
        <end position="567"/>
    </location>
</feature>
<keyword evidence="4" id="KW-1185">Reference proteome</keyword>
<dbReference type="Pfam" id="PF13041">
    <property type="entry name" value="PPR_2"/>
    <property type="match status" value="4"/>
</dbReference>
<evidence type="ECO:0000256" key="2">
    <source>
        <dbReference type="PROSITE-ProRule" id="PRU00708"/>
    </source>
</evidence>
<dbReference type="OMA" id="LCVPNSY"/>
<dbReference type="EMBL" id="HG739155">
    <property type="protein sequence ID" value="CDP12886.1"/>
    <property type="molecule type" value="Genomic_DNA"/>
</dbReference>
<evidence type="ECO:0008006" key="5">
    <source>
        <dbReference type="Google" id="ProtNLM"/>
    </source>
</evidence>
<organism evidence="3 4">
    <name type="scientific">Coffea canephora</name>
    <name type="common">Robusta coffee</name>
    <dbReference type="NCBI Taxonomy" id="49390"/>
    <lineage>
        <taxon>Eukaryota</taxon>
        <taxon>Viridiplantae</taxon>
        <taxon>Streptophyta</taxon>
        <taxon>Embryophyta</taxon>
        <taxon>Tracheophyta</taxon>
        <taxon>Spermatophyta</taxon>
        <taxon>Magnoliopsida</taxon>
        <taxon>eudicotyledons</taxon>
        <taxon>Gunneridae</taxon>
        <taxon>Pentapetalae</taxon>
        <taxon>asterids</taxon>
        <taxon>lamiids</taxon>
        <taxon>Gentianales</taxon>
        <taxon>Rubiaceae</taxon>
        <taxon>Ixoroideae</taxon>
        <taxon>Gardenieae complex</taxon>
        <taxon>Bertiereae - Coffeeae clade</taxon>
        <taxon>Coffeeae</taxon>
        <taxon>Coffea</taxon>
    </lineage>
</organism>
<dbReference type="AlphaFoldDB" id="A0A068UWS8"/>
<feature type="repeat" description="PPR" evidence="2">
    <location>
        <begin position="708"/>
        <end position="742"/>
    </location>
</feature>
<evidence type="ECO:0000313" key="4">
    <source>
        <dbReference type="Proteomes" id="UP000295252"/>
    </source>
</evidence>
<dbReference type="Pfam" id="PF12854">
    <property type="entry name" value="PPR_1"/>
    <property type="match status" value="2"/>
</dbReference>
<dbReference type="InterPro" id="IPR002885">
    <property type="entry name" value="PPR_rpt"/>
</dbReference>
<dbReference type="SUPFAM" id="SSF48452">
    <property type="entry name" value="TPR-like"/>
    <property type="match status" value="1"/>
</dbReference>
<dbReference type="InterPro" id="IPR011990">
    <property type="entry name" value="TPR-like_helical_dom_sf"/>
</dbReference>
<evidence type="ECO:0000313" key="3">
    <source>
        <dbReference type="EMBL" id="CDP12886.1"/>
    </source>
</evidence>
<dbReference type="FunCoup" id="A0A068UWS8">
    <property type="interactions" value="443"/>
</dbReference>
<feature type="repeat" description="PPR" evidence="2">
    <location>
        <begin position="603"/>
        <end position="637"/>
    </location>
</feature>
<feature type="repeat" description="PPR" evidence="2">
    <location>
        <begin position="310"/>
        <end position="344"/>
    </location>
</feature>
<dbReference type="PANTHER" id="PTHR45613">
    <property type="entry name" value="PENTATRICOPEPTIDE REPEAT-CONTAINING PROTEIN"/>
    <property type="match status" value="1"/>
</dbReference>
<dbReference type="OrthoDB" id="185373at2759"/>
<dbReference type="Gramene" id="CDP12886">
    <property type="protein sequence ID" value="CDP12886"/>
    <property type="gene ID" value="GSCOC_T00037567001"/>
</dbReference>
<reference evidence="4" key="1">
    <citation type="journal article" date="2014" name="Science">
        <title>The coffee genome provides insight into the convergent evolution of caffeine biosynthesis.</title>
        <authorList>
            <person name="Denoeud F."/>
            <person name="Carretero-Paulet L."/>
            <person name="Dereeper A."/>
            <person name="Droc G."/>
            <person name="Guyot R."/>
            <person name="Pietrella M."/>
            <person name="Zheng C."/>
            <person name="Alberti A."/>
            <person name="Anthony F."/>
            <person name="Aprea G."/>
            <person name="Aury J.M."/>
            <person name="Bento P."/>
            <person name="Bernard M."/>
            <person name="Bocs S."/>
            <person name="Campa C."/>
            <person name="Cenci A."/>
            <person name="Combes M.C."/>
            <person name="Crouzillat D."/>
            <person name="Da Silva C."/>
            <person name="Daddiego L."/>
            <person name="De Bellis F."/>
            <person name="Dussert S."/>
            <person name="Garsmeur O."/>
            <person name="Gayraud T."/>
            <person name="Guignon V."/>
            <person name="Jahn K."/>
            <person name="Jamilloux V."/>
            <person name="Joet T."/>
            <person name="Labadie K."/>
            <person name="Lan T."/>
            <person name="Leclercq J."/>
            <person name="Lepelley M."/>
            <person name="Leroy T."/>
            <person name="Li L.T."/>
            <person name="Librado P."/>
            <person name="Lopez L."/>
            <person name="Munoz A."/>
            <person name="Noel B."/>
            <person name="Pallavicini A."/>
            <person name="Perrotta G."/>
            <person name="Poncet V."/>
            <person name="Pot D."/>
            <person name="Priyono X."/>
            <person name="Rigoreau M."/>
            <person name="Rouard M."/>
            <person name="Rozas J."/>
            <person name="Tranchant-Dubreuil C."/>
            <person name="VanBuren R."/>
            <person name="Zhang Q."/>
            <person name="Andrade A.C."/>
            <person name="Argout X."/>
            <person name="Bertrand B."/>
            <person name="de Kochko A."/>
            <person name="Graziosi G."/>
            <person name="Henry R.J."/>
            <person name="Jayarama X."/>
            <person name="Ming R."/>
            <person name="Nagai C."/>
            <person name="Rounsley S."/>
            <person name="Sankoff D."/>
            <person name="Giuliano G."/>
            <person name="Albert V.A."/>
            <person name="Wincker P."/>
            <person name="Lashermes P."/>
        </authorList>
    </citation>
    <scope>NUCLEOTIDE SEQUENCE [LARGE SCALE GENOMIC DNA]</scope>
    <source>
        <strain evidence="4">cv. DH200-94</strain>
    </source>
</reference>
<feature type="repeat" description="PPR" evidence="2">
    <location>
        <begin position="428"/>
        <end position="462"/>
    </location>
</feature>